<dbReference type="Pfam" id="PF00179">
    <property type="entry name" value="UQ_con"/>
    <property type="match status" value="1"/>
</dbReference>
<gene>
    <name evidence="2" type="ORF">WJX81_005584</name>
</gene>
<dbReference type="InterPro" id="IPR016135">
    <property type="entry name" value="UBQ-conjugating_enzyme/RWD"/>
</dbReference>
<reference evidence="2 3" key="1">
    <citation type="journal article" date="2024" name="Nat. Commun.">
        <title>Phylogenomics reveals the evolutionary origins of lichenization in chlorophyte algae.</title>
        <authorList>
            <person name="Puginier C."/>
            <person name="Libourel C."/>
            <person name="Otte J."/>
            <person name="Skaloud P."/>
            <person name="Haon M."/>
            <person name="Grisel S."/>
            <person name="Petersen M."/>
            <person name="Berrin J.G."/>
            <person name="Delaux P.M."/>
            <person name="Dal Grande F."/>
            <person name="Keller J."/>
        </authorList>
    </citation>
    <scope>NUCLEOTIDE SEQUENCE [LARGE SCALE GENOMIC DNA]</scope>
    <source>
        <strain evidence="2 3">SAG 245.80</strain>
    </source>
</reference>
<dbReference type="CDD" id="cd23808">
    <property type="entry name" value="UBCc_UBE2W"/>
    <property type="match status" value="1"/>
</dbReference>
<protein>
    <recommendedName>
        <fullName evidence="1">UBC core domain-containing protein</fullName>
    </recommendedName>
</protein>
<comment type="caution">
    <text evidence="2">The sequence shown here is derived from an EMBL/GenBank/DDBJ whole genome shotgun (WGS) entry which is preliminary data.</text>
</comment>
<evidence type="ECO:0000313" key="3">
    <source>
        <dbReference type="Proteomes" id="UP001445335"/>
    </source>
</evidence>
<dbReference type="InterPro" id="IPR000608">
    <property type="entry name" value="UBC"/>
</dbReference>
<feature type="domain" description="UBC core" evidence="1">
    <location>
        <begin position="1"/>
        <end position="156"/>
    </location>
</feature>
<evidence type="ECO:0000259" key="1">
    <source>
        <dbReference type="PROSITE" id="PS50127"/>
    </source>
</evidence>
<name>A0AAW1S530_9CHLO</name>
<dbReference type="Proteomes" id="UP001445335">
    <property type="component" value="Unassembled WGS sequence"/>
</dbReference>
<dbReference type="AlphaFoldDB" id="A0AAW1S530"/>
<dbReference type="InterPro" id="IPR050113">
    <property type="entry name" value="Ub_conjugating_enzyme"/>
</dbReference>
<dbReference type="PROSITE" id="PS50127">
    <property type="entry name" value="UBC_2"/>
    <property type="match status" value="1"/>
</dbReference>
<organism evidence="2 3">
    <name type="scientific">Elliptochloris bilobata</name>
    <dbReference type="NCBI Taxonomy" id="381761"/>
    <lineage>
        <taxon>Eukaryota</taxon>
        <taxon>Viridiplantae</taxon>
        <taxon>Chlorophyta</taxon>
        <taxon>core chlorophytes</taxon>
        <taxon>Trebouxiophyceae</taxon>
        <taxon>Trebouxiophyceae incertae sedis</taxon>
        <taxon>Elliptochloris clade</taxon>
        <taxon>Elliptochloris</taxon>
    </lineage>
</organism>
<dbReference type="SUPFAM" id="SSF54495">
    <property type="entry name" value="UBC-like"/>
    <property type="match status" value="1"/>
</dbReference>
<sequence length="156" mass="17777">MCMRRIQAELSDWLLDPPEGCCLESFEPLMEWVIIMAGPESGAYGPSLYRDDTFRMSVKFSEGYPLEPPEVLFIPPSPVHVHIYSNGHICLDILSDQSRNGGWSPALTISKVCLSLRSMLASSTEKKRPPGDLEYCLRTRNRSPRETRWEFHDTTV</sequence>
<dbReference type="SMART" id="SM00212">
    <property type="entry name" value="UBCc"/>
    <property type="match status" value="1"/>
</dbReference>
<dbReference type="EMBL" id="JALJOU010000012">
    <property type="protein sequence ID" value="KAK9840801.1"/>
    <property type="molecule type" value="Genomic_DNA"/>
</dbReference>
<accession>A0AAW1S530</accession>
<evidence type="ECO:0000313" key="2">
    <source>
        <dbReference type="EMBL" id="KAK9840801.1"/>
    </source>
</evidence>
<dbReference type="PANTHER" id="PTHR24067">
    <property type="entry name" value="UBIQUITIN-CONJUGATING ENZYME E2"/>
    <property type="match status" value="1"/>
</dbReference>
<proteinExistence type="predicted"/>
<keyword evidence="3" id="KW-1185">Reference proteome</keyword>
<dbReference type="Gene3D" id="3.10.110.10">
    <property type="entry name" value="Ubiquitin Conjugating Enzyme"/>
    <property type="match status" value="1"/>
</dbReference>